<feature type="region of interest" description="Disordered" evidence="1">
    <location>
        <begin position="640"/>
        <end position="713"/>
    </location>
</feature>
<feature type="compositionally biased region" description="Basic and acidic residues" evidence="1">
    <location>
        <begin position="649"/>
        <end position="664"/>
    </location>
</feature>
<reference evidence="2 3" key="1">
    <citation type="journal article" date="2015" name="Fungal Genet. Biol.">
        <title>Evolution of novel wood decay mechanisms in Agaricales revealed by the genome sequences of Fistulina hepatica and Cylindrobasidium torrendii.</title>
        <authorList>
            <person name="Floudas D."/>
            <person name="Held B.W."/>
            <person name="Riley R."/>
            <person name="Nagy L.G."/>
            <person name="Koehler G."/>
            <person name="Ransdell A.S."/>
            <person name="Younus H."/>
            <person name="Chow J."/>
            <person name="Chiniquy J."/>
            <person name="Lipzen A."/>
            <person name="Tritt A."/>
            <person name="Sun H."/>
            <person name="Haridas S."/>
            <person name="LaButti K."/>
            <person name="Ohm R.A."/>
            <person name="Kues U."/>
            <person name="Blanchette R.A."/>
            <person name="Grigoriev I.V."/>
            <person name="Minto R.E."/>
            <person name="Hibbett D.S."/>
        </authorList>
    </citation>
    <scope>NUCLEOTIDE SEQUENCE [LARGE SCALE GENOMIC DNA]</scope>
    <source>
        <strain evidence="2 3">FP15055 ss-10</strain>
    </source>
</reference>
<evidence type="ECO:0008006" key="4">
    <source>
        <dbReference type="Google" id="ProtNLM"/>
    </source>
</evidence>
<gene>
    <name evidence="2" type="ORF">CYLTODRAFT_396572</name>
</gene>
<dbReference type="GO" id="GO:0016020">
    <property type="term" value="C:membrane"/>
    <property type="evidence" value="ECO:0007669"/>
    <property type="project" value="TreeGrafter"/>
</dbReference>
<protein>
    <recommendedName>
        <fullName evidence="4">High-temperature-induced dauer-formation protein</fullName>
    </recommendedName>
</protein>
<dbReference type="Proteomes" id="UP000054007">
    <property type="component" value="Unassembled WGS sequence"/>
</dbReference>
<feature type="compositionally biased region" description="Low complexity" evidence="1">
    <location>
        <begin position="666"/>
        <end position="675"/>
    </location>
</feature>
<dbReference type="OrthoDB" id="432953at2759"/>
<evidence type="ECO:0000256" key="1">
    <source>
        <dbReference type="SAM" id="MobiDB-lite"/>
    </source>
</evidence>
<feature type="compositionally biased region" description="Polar residues" evidence="1">
    <location>
        <begin position="681"/>
        <end position="698"/>
    </location>
</feature>
<keyword evidence="3" id="KW-1185">Reference proteome</keyword>
<dbReference type="AlphaFoldDB" id="A0A0D7BC23"/>
<evidence type="ECO:0000313" key="3">
    <source>
        <dbReference type="Proteomes" id="UP000054007"/>
    </source>
</evidence>
<organism evidence="2 3">
    <name type="scientific">Cylindrobasidium torrendii FP15055 ss-10</name>
    <dbReference type="NCBI Taxonomy" id="1314674"/>
    <lineage>
        <taxon>Eukaryota</taxon>
        <taxon>Fungi</taxon>
        <taxon>Dikarya</taxon>
        <taxon>Basidiomycota</taxon>
        <taxon>Agaricomycotina</taxon>
        <taxon>Agaricomycetes</taxon>
        <taxon>Agaricomycetidae</taxon>
        <taxon>Agaricales</taxon>
        <taxon>Marasmiineae</taxon>
        <taxon>Physalacriaceae</taxon>
        <taxon>Cylindrobasidium</taxon>
    </lineage>
</organism>
<evidence type="ECO:0000313" key="2">
    <source>
        <dbReference type="EMBL" id="KIY67699.1"/>
    </source>
</evidence>
<feature type="compositionally biased region" description="Basic and acidic residues" evidence="1">
    <location>
        <begin position="699"/>
        <end position="713"/>
    </location>
</feature>
<dbReference type="STRING" id="1314674.A0A0D7BC23"/>
<name>A0A0D7BC23_9AGAR</name>
<dbReference type="PANTHER" id="PTHR21575">
    <property type="entry name" value="PROTEIN HID1"/>
    <property type="match status" value="1"/>
</dbReference>
<dbReference type="Pfam" id="PF12722">
    <property type="entry name" value="Hid1"/>
    <property type="match status" value="1"/>
</dbReference>
<sequence>MFSALPQRFTAPLGLLPDAQKLGFRSHPGGLARLATQRNIADADNYWDQYTLLFDSASEVYSLITPGDIRRALLDAPENIATLIRVICAKLFTLLSDHTFPNPPPNNALAFMKAATGERNTTKEVLNCLRVLQRVLPVVFEVEGESSVFEVEVLWKREELPDDIDEAAQPPQFVIDDEDESDGESAKPSVASTPKKTAPSLGEKLFGAIVDLMYCCGFTVPTKLQVDHHKINFTIWEKGVGSATDPGVSTQFDSNKTEVLRLLLILLSRQIYVPPSSLFNKPSLYSLHLVQKLPRRDVLTILCSLLNTAMNSNINHSTLSSMAGRLPYNHLVFKGEDSRSTLVSTSLQTLLAILDFQSGSARDVETTEQPTAKTNAFRYFLMKLHRTQDFAFIMEGMMGIFGRHLAASNNMLPGAQKALPYMTETILLLWKVLELNKKFRVYLLEHERSMDMVAALLCYNLEIKDKPQQHGVCRTLSYILQSLSAEPAFGAQLSRPLTLQVPSKWAVPGTATDFLIHSIYSIVATTSGSLNALYPALVITLSNLAPYFQKLSVTSSTRLIQLITSFSNPMFLLSDEGHPRLLFFMLEMFNGVIQHHLAENPNLVYGILSAHKVFEDLGTFTLGKGIYEIKRLRALKEQVGATVKSPRQSQERDSTSSAGEKARLMSESSQELSSEAGASDVVSTSATLPDSPTTTETVGRSEKALGKQKERAEGSIDIELSPERIAALGVGRNGFIPTQEWVSSWQEGLPLDAIMLMISEVLPKVQMYQASRNKTNAPAEIADYLGTLDLEGVLPPAPPLAPRKFMWSDASIIWLTSLIWGEIYLRGMSPLGIWNATTVRLFYVKHQQTQAAPSQITEAVAGVVGGFLRRTNSEVSITGQRR</sequence>
<dbReference type="GO" id="GO:0005797">
    <property type="term" value="C:Golgi medial cisterna"/>
    <property type="evidence" value="ECO:0007669"/>
    <property type="project" value="TreeGrafter"/>
</dbReference>
<dbReference type="InterPro" id="IPR026705">
    <property type="entry name" value="Hid-1/Ecm30"/>
</dbReference>
<accession>A0A0D7BC23</accession>
<proteinExistence type="predicted"/>
<dbReference type="PANTHER" id="PTHR21575:SF12">
    <property type="entry name" value="PROTEIN HID1"/>
    <property type="match status" value="1"/>
</dbReference>
<feature type="region of interest" description="Disordered" evidence="1">
    <location>
        <begin position="175"/>
        <end position="198"/>
    </location>
</feature>
<dbReference type="GO" id="GO:0000138">
    <property type="term" value="C:Golgi trans cisterna"/>
    <property type="evidence" value="ECO:0007669"/>
    <property type="project" value="TreeGrafter"/>
</dbReference>
<dbReference type="EMBL" id="KN880519">
    <property type="protein sequence ID" value="KIY67699.1"/>
    <property type="molecule type" value="Genomic_DNA"/>
</dbReference>